<name>A0A0B2K1N2_9FIRM</name>
<dbReference type="STRING" id="82374.NZ47_02835"/>
<dbReference type="EMBL" id="JSCE01000054">
    <property type="protein sequence ID" value="KHM52788.1"/>
    <property type="molecule type" value="Genomic_DNA"/>
</dbReference>
<dbReference type="SUPFAM" id="SSF52172">
    <property type="entry name" value="CheY-like"/>
    <property type="match status" value="1"/>
</dbReference>
<dbReference type="InterPro" id="IPR001789">
    <property type="entry name" value="Sig_transdc_resp-reg_receiver"/>
</dbReference>
<proteinExistence type="predicted"/>
<dbReference type="InterPro" id="IPR011006">
    <property type="entry name" value="CheY-like_superfamily"/>
</dbReference>
<evidence type="ECO:0000256" key="1">
    <source>
        <dbReference type="PROSITE-ProRule" id="PRU00169"/>
    </source>
</evidence>
<evidence type="ECO:0000313" key="3">
    <source>
        <dbReference type="EMBL" id="KHM52788.1"/>
    </source>
</evidence>
<protein>
    <recommendedName>
        <fullName evidence="2">Response regulatory domain-containing protein</fullName>
    </recommendedName>
</protein>
<feature type="modified residue" description="4-aspartylphosphate" evidence="1">
    <location>
        <position position="56"/>
    </location>
</feature>
<dbReference type="AlphaFoldDB" id="A0A0B2K1N2"/>
<dbReference type="RefSeq" id="WP_039206193.1">
    <property type="nucleotide sequence ID" value="NZ_JSCE01000054.1"/>
</dbReference>
<dbReference type="Gene3D" id="3.40.50.2300">
    <property type="match status" value="1"/>
</dbReference>
<gene>
    <name evidence="3" type="ORF">NZ47_02835</name>
</gene>
<evidence type="ECO:0000313" key="4">
    <source>
        <dbReference type="Proteomes" id="UP000030993"/>
    </source>
</evidence>
<sequence length="351" mass="39363">MSNMVLVVSSHSQEVAKICTEAMERYDNKFILEIVNTGIEALNKIAANDPMLLIIDNDLPDIPGMSIASIVKDASKLHNPTVFLYNLTKLYPNTKADNYFFKPLETDVFSTILFEYLDFKFNDVLSRGSIANAVVDQDSRIPRLIATDTFSVNNIYSPYHLLSGDGLHYWYDTESNSLYGYLFDCVGHDINSYILAAFKIVPMIEKSFKSYESGVYDSLSEFMASLNEYIFALNSSPEPTPMLLFFVDLNARRLTFCSAGIPNILIKRKGTMEVIDCNNYILGFKPDAEFNEECMLVNDASQIIFGSDGFLDLLRDGTTDICEIVNSAKHDDVSAIIINFNDAHNGHPGKV</sequence>
<keyword evidence="1" id="KW-0597">Phosphoprotein</keyword>
<comment type="caution">
    <text evidence="3">The sequence shown here is derived from an EMBL/GenBank/DDBJ whole genome shotgun (WGS) entry which is preliminary data.</text>
</comment>
<dbReference type="PROSITE" id="PS50110">
    <property type="entry name" value="RESPONSE_REGULATORY"/>
    <property type="match status" value="1"/>
</dbReference>
<dbReference type="InterPro" id="IPR036457">
    <property type="entry name" value="PPM-type-like_dom_sf"/>
</dbReference>
<dbReference type="SUPFAM" id="SSF81606">
    <property type="entry name" value="PP2C-like"/>
    <property type="match status" value="1"/>
</dbReference>
<keyword evidence="4" id="KW-1185">Reference proteome</keyword>
<accession>A0A0B2K1N2</accession>
<feature type="domain" description="Response regulatory" evidence="2">
    <location>
        <begin position="5"/>
        <end position="117"/>
    </location>
</feature>
<dbReference type="Proteomes" id="UP000030993">
    <property type="component" value="Unassembled WGS sequence"/>
</dbReference>
<dbReference type="InterPro" id="IPR001932">
    <property type="entry name" value="PPM-type_phosphatase-like_dom"/>
</dbReference>
<dbReference type="Pfam" id="PF07228">
    <property type="entry name" value="SpoIIE"/>
    <property type="match status" value="1"/>
</dbReference>
<organism evidence="3 4">
    <name type="scientific">Anaerovibrio lipolyticus</name>
    <dbReference type="NCBI Taxonomy" id="82374"/>
    <lineage>
        <taxon>Bacteria</taxon>
        <taxon>Bacillati</taxon>
        <taxon>Bacillota</taxon>
        <taxon>Negativicutes</taxon>
        <taxon>Selenomonadales</taxon>
        <taxon>Selenomonadaceae</taxon>
        <taxon>Anaerovibrio</taxon>
    </lineage>
</organism>
<dbReference type="GO" id="GO:0000160">
    <property type="term" value="P:phosphorelay signal transduction system"/>
    <property type="evidence" value="ECO:0007669"/>
    <property type="project" value="InterPro"/>
</dbReference>
<reference evidence="3 4" key="1">
    <citation type="journal article" date="2013" name="PLoS ONE">
        <title>Identification and characterization of three novel lipases belonging to families II and V from Anaerovibrio lipolyticus 5ST.</title>
        <authorList>
            <person name="Prive F."/>
            <person name="Kaderbhai N.N."/>
            <person name="Girdwood S."/>
            <person name="Worgan H.J."/>
            <person name="Pinloche E."/>
            <person name="Scollan N.D."/>
            <person name="Huws S.A."/>
            <person name="Newbold C.J."/>
        </authorList>
    </citation>
    <scope>NUCLEOTIDE SEQUENCE [LARGE SCALE GENOMIC DNA]</scope>
    <source>
        <strain evidence="3 4">5S</strain>
    </source>
</reference>
<evidence type="ECO:0000259" key="2">
    <source>
        <dbReference type="PROSITE" id="PS50110"/>
    </source>
</evidence>
<dbReference type="Gene3D" id="3.60.40.10">
    <property type="entry name" value="PPM-type phosphatase domain"/>
    <property type="match status" value="1"/>
</dbReference>